<sequence>MFTLLVFLVLTILSWETTETIRLESKYFKEQSLSYSKIQIVERRGYKELSETAQRKFDNQSIIRPAELSSLNGRILIPSPNEPSFPQNNVEIGTTWIIPILNLLGEIQHKIIPIDENQIVSIQF</sequence>
<dbReference type="AlphaFoldDB" id="A0A818HKB7"/>
<dbReference type="Proteomes" id="UP000663865">
    <property type="component" value="Unassembled WGS sequence"/>
</dbReference>
<keyword evidence="1" id="KW-0732">Signal</keyword>
<evidence type="ECO:0000313" key="2">
    <source>
        <dbReference type="EMBL" id="CAF3509912.1"/>
    </source>
</evidence>
<dbReference type="EMBL" id="CAJNYV010002905">
    <property type="protein sequence ID" value="CAF3509912.1"/>
    <property type="molecule type" value="Genomic_DNA"/>
</dbReference>
<gene>
    <name evidence="2" type="ORF">KIK155_LOCUS16292</name>
</gene>
<reference evidence="2" key="1">
    <citation type="submission" date="2021-02" db="EMBL/GenBank/DDBJ databases">
        <authorList>
            <person name="Nowell W R."/>
        </authorList>
    </citation>
    <scope>NUCLEOTIDE SEQUENCE</scope>
</reference>
<feature type="chain" id="PRO_5032919574" evidence="1">
    <location>
        <begin position="21"/>
        <end position="124"/>
    </location>
</feature>
<evidence type="ECO:0000313" key="3">
    <source>
        <dbReference type="Proteomes" id="UP000663865"/>
    </source>
</evidence>
<proteinExistence type="predicted"/>
<comment type="caution">
    <text evidence="2">The sequence shown here is derived from an EMBL/GenBank/DDBJ whole genome shotgun (WGS) entry which is preliminary data.</text>
</comment>
<protein>
    <submittedName>
        <fullName evidence="2">Uncharacterized protein</fullName>
    </submittedName>
</protein>
<evidence type="ECO:0000256" key="1">
    <source>
        <dbReference type="SAM" id="SignalP"/>
    </source>
</evidence>
<organism evidence="2 3">
    <name type="scientific">Rotaria socialis</name>
    <dbReference type="NCBI Taxonomy" id="392032"/>
    <lineage>
        <taxon>Eukaryota</taxon>
        <taxon>Metazoa</taxon>
        <taxon>Spiralia</taxon>
        <taxon>Gnathifera</taxon>
        <taxon>Rotifera</taxon>
        <taxon>Eurotatoria</taxon>
        <taxon>Bdelloidea</taxon>
        <taxon>Philodinida</taxon>
        <taxon>Philodinidae</taxon>
        <taxon>Rotaria</taxon>
    </lineage>
</organism>
<accession>A0A818HKB7</accession>
<name>A0A818HKB7_9BILA</name>
<feature type="signal peptide" evidence="1">
    <location>
        <begin position="1"/>
        <end position="20"/>
    </location>
</feature>